<gene>
    <name evidence="2" type="ORF">P343_09980</name>
</gene>
<dbReference type="EMBL" id="AWTC01000008">
    <property type="protein sequence ID" value="EST12008.1"/>
    <property type="molecule type" value="Genomic_DNA"/>
</dbReference>
<dbReference type="InterPro" id="IPR042274">
    <property type="entry name" value="YycH/YycI_2"/>
</dbReference>
<dbReference type="STRING" id="1395513.P343_09980"/>
<dbReference type="Gene3D" id="3.10.450.310">
    <property type="match status" value="1"/>
</dbReference>
<protein>
    <recommendedName>
        <fullName evidence="1">Regulatory protein YycH domain-containing protein</fullName>
    </recommendedName>
</protein>
<evidence type="ECO:0000313" key="2">
    <source>
        <dbReference type="EMBL" id="EST12008.1"/>
    </source>
</evidence>
<dbReference type="Proteomes" id="UP000018296">
    <property type="component" value="Unassembled WGS sequence"/>
</dbReference>
<keyword evidence="3" id="KW-1185">Reference proteome</keyword>
<accession>V6IXA4</accession>
<dbReference type="CDD" id="cd15787">
    <property type="entry name" value="YycH_N"/>
    <property type="match status" value="1"/>
</dbReference>
<sequence>MHREMFKSILLGALVLASVAMTSNILFYKSDFENYPTNSAKQVAIAQTRKLTDVIRPNLMLELNSNGEFGQNSYGRIQKVYSLLQQSVFNKLTTYNNKVSRGDNPSYKLIFPAPLTRDALTKVFQFDEKSSIPNEALIDRIELFSSSNGQRITAIFSSPDEKDKLYATVDHMNMNNLKALFTGTKLYPYDRQPLKGKVVYLPDDKTKMHSEVSYYEKLKLEEFLPILFPDPENVFPTRGKTAYTDSARQLEQTNNVIQFVNPSIIRSTEQKQDPLIGSLVWMNSYKLWTDDYIYQGTALKNYRGDGTVTFRMTLGDYMVFNTENYPNWYLSMIELTWKSGELSNYKGTLINLNLVDNQGDIILDSGKNILNKLSQTSVPVKKIEDMAIGYELNNPQPNDDQSIVATPDWFYKIGGRWYSASRALLPNEKEDPS</sequence>
<organism evidence="2 3">
    <name type="scientific">Sporolactobacillus laevolacticus DSM 442</name>
    <dbReference type="NCBI Taxonomy" id="1395513"/>
    <lineage>
        <taxon>Bacteria</taxon>
        <taxon>Bacillati</taxon>
        <taxon>Bacillota</taxon>
        <taxon>Bacilli</taxon>
        <taxon>Bacillales</taxon>
        <taxon>Sporolactobacillaceae</taxon>
        <taxon>Sporolactobacillus</taxon>
    </lineage>
</organism>
<feature type="domain" description="Regulatory protein YycH" evidence="1">
    <location>
        <begin position="4"/>
        <end position="418"/>
    </location>
</feature>
<evidence type="ECO:0000313" key="3">
    <source>
        <dbReference type="Proteomes" id="UP000018296"/>
    </source>
</evidence>
<dbReference type="RefSeq" id="WP_023510252.1">
    <property type="nucleotide sequence ID" value="NZ_AWTC01000008.1"/>
</dbReference>
<dbReference type="eggNOG" id="COG4863">
    <property type="taxonomic scope" value="Bacteria"/>
</dbReference>
<dbReference type="PATRIC" id="fig|1395513.3.peg.2012"/>
<evidence type="ECO:0000259" key="1">
    <source>
        <dbReference type="Pfam" id="PF07435"/>
    </source>
</evidence>
<dbReference type="InterPro" id="IPR009996">
    <property type="entry name" value="YycH"/>
</dbReference>
<reference evidence="2 3" key="1">
    <citation type="journal article" date="2013" name="Genome Announc.">
        <title>Genome Sequence of Sporolactobacillus laevolacticus DSM442, an Efficient Polymer-Grade D-Lactate Producer from Agricultural Waste Cottonseed as a Nitrogen Source.</title>
        <authorList>
            <person name="Wang H."/>
            <person name="Wang L."/>
            <person name="Ju J."/>
            <person name="Yu B."/>
            <person name="Ma Y."/>
        </authorList>
    </citation>
    <scope>NUCLEOTIDE SEQUENCE [LARGE SCALE GENOMIC DNA]</scope>
    <source>
        <strain evidence="2 3">DSM 442</strain>
    </source>
</reference>
<dbReference type="Gene3D" id="3.30.310.160">
    <property type="entry name" value="YycH protein, domain 2"/>
    <property type="match status" value="1"/>
</dbReference>
<dbReference type="OrthoDB" id="2382185at2"/>
<dbReference type="AlphaFoldDB" id="V6IXA4"/>
<comment type="caution">
    <text evidence="2">The sequence shown here is derived from an EMBL/GenBank/DDBJ whole genome shotgun (WGS) entry which is preliminary data.</text>
</comment>
<dbReference type="Pfam" id="PF07435">
    <property type="entry name" value="YycH"/>
    <property type="match status" value="1"/>
</dbReference>
<proteinExistence type="predicted"/>
<name>V6IXA4_9BACL</name>